<gene>
    <name evidence="2" type="ORF">SDC9_182978</name>
</gene>
<sequence>MGNVIVDQDAAGNIKPNKKKSTEKIDGVVALIMGLARATLGGGINDSVYDERGLLFI</sequence>
<evidence type="ECO:0000259" key="1">
    <source>
        <dbReference type="Pfam" id="PF20441"/>
    </source>
</evidence>
<evidence type="ECO:0000313" key="2">
    <source>
        <dbReference type="EMBL" id="MPN35480.1"/>
    </source>
</evidence>
<proteinExistence type="predicted"/>
<dbReference type="Pfam" id="PF20441">
    <property type="entry name" value="TerL_nuclease"/>
    <property type="match status" value="1"/>
</dbReference>
<protein>
    <recommendedName>
        <fullName evidence="1">Terminase large subunit-like endonuclease domain-containing protein</fullName>
    </recommendedName>
</protein>
<accession>A0A645H9T8</accession>
<reference evidence="2" key="1">
    <citation type="submission" date="2019-08" db="EMBL/GenBank/DDBJ databases">
        <authorList>
            <person name="Kucharzyk K."/>
            <person name="Murdoch R.W."/>
            <person name="Higgins S."/>
            <person name="Loffler F."/>
        </authorList>
    </citation>
    <scope>NUCLEOTIDE SEQUENCE</scope>
</reference>
<dbReference type="AlphaFoldDB" id="A0A645H9T8"/>
<feature type="domain" description="Terminase large subunit-like endonuclease" evidence="1">
    <location>
        <begin position="2"/>
        <end position="39"/>
    </location>
</feature>
<dbReference type="GO" id="GO:0004519">
    <property type="term" value="F:endonuclease activity"/>
    <property type="evidence" value="ECO:0007669"/>
    <property type="project" value="InterPro"/>
</dbReference>
<dbReference type="InterPro" id="IPR046462">
    <property type="entry name" value="TerL_nuclease"/>
</dbReference>
<name>A0A645H9T8_9ZZZZ</name>
<comment type="caution">
    <text evidence="2">The sequence shown here is derived from an EMBL/GenBank/DDBJ whole genome shotgun (WGS) entry which is preliminary data.</text>
</comment>
<organism evidence="2">
    <name type="scientific">bioreactor metagenome</name>
    <dbReference type="NCBI Taxonomy" id="1076179"/>
    <lineage>
        <taxon>unclassified sequences</taxon>
        <taxon>metagenomes</taxon>
        <taxon>ecological metagenomes</taxon>
    </lineage>
</organism>
<dbReference type="EMBL" id="VSSQ01089095">
    <property type="protein sequence ID" value="MPN35480.1"/>
    <property type="molecule type" value="Genomic_DNA"/>
</dbReference>